<dbReference type="PANTHER" id="PTHR45948">
    <property type="entry name" value="DUAL SPECIFICITY PROTEIN PHOSPHATASE DDB_G0269404-RELATED"/>
    <property type="match status" value="1"/>
</dbReference>
<dbReference type="PROSITE" id="PS00383">
    <property type="entry name" value="TYR_PHOSPHATASE_1"/>
    <property type="match status" value="1"/>
</dbReference>
<keyword evidence="3" id="KW-0904">Protein phosphatase</keyword>
<dbReference type="PROSITE" id="PS50056">
    <property type="entry name" value="TYR_PHOSPHATASE_2"/>
    <property type="match status" value="1"/>
</dbReference>
<organism evidence="8 9">
    <name type="scientific">Halorubrum ezzemoulense DSM 17463</name>
    <dbReference type="NCBI Taxonomy" id="1121945"/>
    <lineage>
        <taxon>Archaea</taxon>
        <taxon>Methanobacteriati</taxon>
        <taxon>Methanobacteriota</taxon>
        <taxon>Stenosarchaea group</taxon>
        <taxon>Halobacteria</taxon>
        <taxon>Halobacteriales</taxon>
        <taxon>Haloferacaceae</taxon>
        <taxon>Halorubrum</taxon>
    </lineage>
</organism>
<evidence type="ECO:0000259" key="6">
    <source>
        <dbReference type="PROSITE" id="PS50054"/>
    </source>
</evidence>
<accession>A0A1X4H8J0</accession>
<dbReference type="AlphaFoldDB" id="A0A1X4H8J0"/>
<dbReference type="InterPro" id="IPR020422">
    <property type="entry name" value="TYR_PHOSPHATASE_DUAL_dom"/>
</dbReference>
<evidence type="ECO:0000256" key="2">
    <source>
        <dbReference type="ARBA" id="ARBA00022801"/>
    </source>
</evidence>
<gene>
    <name evidence="8" type="ORF">B9H04_06800</name>
</gene>
<sequence length="138" mass="14473">MDEVAEGLFVGTVDDAGATERLYERGITTIVSVIRGAPAGGYPADVTVVTVPMLDGPQNDLERFEQAVSHVLSVLQTDESLLVHCSAGASRSPAVAATALALADDIGLEAAVDQLVTRRSAVDPHEALIRQAARVYTM</sequence>
<dbReference type="GO" id="GO:0007165">
    <property type="term" value="P:signal transduction"/>
    <property type="evidence" value="ECO:0007669"/>
    <property type="project" value="TreeGrafter"/>
</dbReference>
<comment type="catalytic activity">
    <reaction evidence="4">
        <text>O-phospho-L-seryl-[protein] + H2O = L-seryl-[protein] + phosphate</text>
        <dbReference type="Rhea" id="RHEA:20629"/>
        <dbReference type="Rhea" id="RHEA-COMP:9863"/>
        <dbReference type="Rhea" id="RHEA-COMP:11604"/>
        <dbReference type="ChEBI" id="CHEBI:15377"/>
        <dbReference type="ChEBI" id="CHEBI:29999"/>
        <dbReference type="ChEBI" id="CHEBI:43474"/>
        <dbReference type="ChEBI" id="CHEBI:83421"/>
        <dbReference type="EC" id="3.1.3.16"/>
    </reaction>
</comment>
<evidence type="ECO:0000256" key="5">
    <source>
        <dbReference type="ARBA" id="ARBA00048336"/>
    </source>
</evidence>
<dbReference type="CDD" id="cd14498">
    <property type="entry name" value="DSP"/>
    <property type="match status" value="1"/>
</dbReference>
<dbReference type="Gene3D" id="3.90.190.10">
    <property type="entry name" value="Protein tyrosine phosphatase superfamily"/>
    <property type="match status" value="1"/>
</dbReference>
<feature type="domain" description="Tyrosine specific protein phosphatases" evidence="7">
    <location>
        <begin position="62"/>
        <end position="122"/>
    </location>
</feature>
<dbReference type="Proteomes" id="UP000193587">
    <property type="component" value="Unassembled WGS sequence"/>
</dbReference>
<evidence type="ECO:0000313" key="9">
    <source>
        <dbReference type="Proteomes" id="UP000193587"/>
    </source>
</evidence>
<dbReference type="GO" id="GO:0005829">
    <property type="term" value="C:cytosol"/>
    <property type="evidence" value="ECO:0007669"/>
    <property type="project" value="TreeGrafter"/>
</dbReference>
<dbReference type="GO" id="GO:0004722">
    <property type="term" value="F:protein serine/threonine phosphatase activity"/>
    <property type="evidence" value="ECO:0007669"/>
    <property type="project" value="UniProtKB-EC"/>
</dbReference>
<dbReference type="InterPro" id="IPR016130">
    <property type="entry name" value="Tyr_Pase_AS"/>
</dbReference>
<protein>
    <recommendedName>
        <fullName evidence="10">Protein phosphatase</fullName>
    </recommendedName>
</protein>
<evidence type="ECO:0000256" key="1">
    <source>
        <dbReference type="ARBA" id="ARBA00008601"/>
    </source>
</evidence>
<name>A0A1X4H8J0_HALEZ</name>
<evidence type="ECO:0000259" key="7">
    <source>
        <dbReference type="PROSITE" id="PS50056"/>
    </source>
</evidence>
<dbReference type="SMART" id="SM00195">
    <property type="entry name" value="DSPc"/>
    <property type="match status" value="1"/>
</dbReference>
<comment type="caution">
    <text evidence="8">The sequence shown here is derived from an EMBL/GenBank/DDBJ whole genome shotgun (WGS) entry which is preliminary data.</text>
</comment>
<reference evidence="8 9" key="1">
    <citation type="submission" date="2017-04" db="EMBL/GenBank/DDBJ databases">
        <title>MLSA of the genus Halorubrum.</title>
        <authorList>
            <person name="De La Haba R."/>
            <person name="Sanchez-Porro C."/>
            <person name="Infante-Dominguez C."/>
            <person name="Ventosa A."/>
        </authorList>
    </citation>
    <scope>NUCLEOTIDE SEQUENCE [LARGE SCALE GENOMIC DNA]</scope>
    <source>
        <strain evidence="8 9">DSM 17463</strain>
    </source>
</reference>
<dbReference type="PROSITE" id="PS50054">
    <property type="entry name" value="TYR_PHOSPHATASE_DUAL"/>
    <property type="match status" value="1"/>
</dbReference>
<dbReference type="SUPFAM" id="SSF52799">
    <property type="entry name" value="(Phosphotyrosine protein) phosphatases II"/>
    <property type="match status" value="1"/>
</dbReference>
<dbReference type="InterPro" id="IPR000387">
    <property type="entry name" value="Tyr_Pase_dom"/>
</dbReference>
<keyword evidence="2" id="KW-0378">Hydrolase</keyword>
<dbReference type="PANTHER" id="PTHR45948:SF2">
    <property type="entry name" value="DUAL SPECIFICITY PROTEIN PHOSPHATASE"/>
    <property type="match status" value="1"/>
</dbReference>
<evidence type="ECO:0000256" key="4">
    <source>
        <dbReference type="ARBA" id="ARBA00047761"/>
    </source>
</evidence>
<evidence type="ECO:0008006" key="10">
    <source>
        <dbReference type="Google" id="ProtNLM"/>
    </source>
</evidence>
<comment type="catalytic activity">
    <reaction evidence="5">
        <text>O-phospho-L-threonyl-[protein] + H2O = L-threonyl-[protein] + phosphate</text>
        <dbReference type="Rhea" id="RHEA:47004"/>
        <dbReference type="Rhea" id="RHEA-COMP:11060"/>
        <dbReference type="Rhea" id="RHEA-COMP:11605"/>
        <dbReference type="ChEBI" id="CHEBI:15377"/>
        <dbReference type="ChEBI" id="CHEBI:30013"/>
        <dbReference type="ChEBI" id="CHEBI:43474"/>
        <dbReference type="ChEBI" id="CHEBI:61977"/>
        <dbReference type="EC" id="3.1.3.16"/>
    </reaction>
</comment>
<proteinExistence type="inferred from homology"/>
<evidence type="ECO:0000256" key="3">
    <source>
        <dbReference type="ARBA" id="ARBA00022912"/>
    </source>
</evidence>
<feature type="domain" description="Tyrosine-protein phosphatase" evidence="6">
    <location>
        <begin position="1"/>
        <end position="138"/>
    </location>
</feature>
<comment type="similarity">
    <text evidence="1">Belongs to the protein-tyrosine phosphatase family. Non-receptor class dual specificity subfamily.</text>
</comment>
<dbReference type="Pfam" id="PF00782">
    <property type="entry name" value="DSPc"/>
    <property type="match status" value="1"/>
</dbReference>
<dbReference type="InterPro" id="IPR029021">
    <property type="entry name" value="Prot-tyrosine_phosphatase-like"/>
</dbReference>
<dbReference type="GO" id="GO:0004725">
    <property type="term" value="F:protein tyrosine phosphatase activity"/>
    <property type="evidence" value="ECO:0007669"/>
    <property type="project" value="TreeGrafter"/>
</dbReference>
<dbReference type="InterPro" id="IPR000340">
    <property type="entry name" value="Dual-sp_phosphatase_cat-dom"/>
</dbReference>
<dbReference type="RefSeq" id="WP_049933205.1">
    <property type="nucleotide sequence ID" value="NZ_ATXS01000029.1"/>
</dbReference>
<dbReference type="EMBL" id="NEDJ01000017">
    <property type="protein sequence ID" value="OSP08266.1"/>
    <property type="molecule type" value="Genomic_DNA"/>
</dbReference>
<evidence type="ECO:0000313" key="8">
    <source>
        <dbReference type="EMBL" id="OSP08266.1"/>
    </source>
</evidence>